<dbReference type="AlphaFoldDB" id="X0XRS8"/>
<dbReference type="EMBL" id="BARS01049905">
    <property type="protein sequence ID" value="GAG38017.1"/>
    <property type="molecule type" value="Genomic_DNA"/>
</dbReference>
<evidence type="ECO:0000313" key="1">
    <source>
        <dbReference type="EMBL" id="GAG38017.1"/>
    </source>
</evidence>
<name>X0XRS8_9ZZZZ</name>
<reference evidence="1" key="1">
    <citation type="journal article" date="2014" name="Front. Microbiol.">
        <title>High frequency of phylogenetically diverse reductive dehalogenase-homologous genes in deep subseafloor sedimentary metagenomes.</title>
        <authorList>
            <person name="Kawai M."/>
            <person name="Futagami T."/>
            <person name="Toyoda A."/>
            <person name="Takaki Y."/>
            <person name="Nishi S."/>
            <person name="Hori S."/>
            <person name="Arai W."/>
            <person name="Tsubouchi T."/>
            <person name="Morono Y."/>
            <person name="Uchiyama I."/>
            <person name="Ito T."/>
            <person name="Fujiyama A."/>
            <person name="Inagaki F."/>
            <person name="Takami H."/>
        </authorList>
    </citation>
    <scope>NUCLEOTIDE SEQUENCE</scope>
    <source>
        <strain evidence="1">Expedition CK06-06</strain>
    </source>
</reference>
<proteinExistence type="predicted"/>
<gene>
    <name evidence="1" type="ORF">S01H1_74581</name>
</gene>
<accession>X0XRS8</accession>
<sequence length="89" mass="10397">MSVTTDLQTTWEEKVQREDCFTARATLENATNVTMETNRKIQEIIDSGHFDTIPDDLKMALNRWRNMFKTLEADMKADAEIVAVFDWRP</sequence>
<organism evidence="1">
    <name type="scientific">marine sediment metagenome</name>
    <dbReference type="NCBI Taxonomy" id="412755"/>
    <lineage>
        <taxon>unclassified sequences</taxon>
        <taxon>metagenomes</taxon>
        <taxon>ecological metagenomes</taxon>
    </lineage>
</organism>
<comment type="caution">
    <text evidence="1">The sequence shown here is derived from an EMBL/GenBank/DDBJ whole genome shotgun (WGS) entry which is preliminary data.</text>
</comment>
<protein>
    <submittedName>
        <fullName evidence="1">Uncharacterized protein</fullName>
    </submittedName>
</protein>